<dbReference type="Proteomes" id="UP000049077">
    <property type="component" value="Unassembled WGS sequence"/>
</dbReference>
<reference evidence="1 3" key="2">
    <citation type="submission" date="2014-06" db="EMBL/GenBank/DDBJ databases">
        <authorList>
            <person name="Le Roux F."/>
        </authorList>
    </citation>
    <scope>NUCLEOTIDE SEQUENCE</scope>
    <source>
        <strain evidence="2 3">J5-4</strain>
        <strain evidence="1">J5-5</strain>
    </source>
</reference>
<protein>
    <submittedName>
        <fullName evidence="1">Uncharacterized protein</fullName>
    </submittedName>
</protein>
<dbReference type="AlphaFoldDB" id="A0A822MZI5"/>
<comment type="caution">
    <text evidence="1">The sequence shown here is derived from an EMBL/GenBank/DDBJ whole genome shotgun (WGS) entry which is preliminary data.</text>
</comment>
<reference evidence="4" key="1">
    <citation type="submission" date="2014-06" db="EMBL/GenBank/DDBJ databases">
        <authorList>
            <person name="Le Roux Frederique"/>
        </authorList>
    </citation>
    <scope>NUCLEOTIDE SEQUENCE [LARGE SCALE GENOMIC DNA]</scope>
    <source>
        <strain evidence="4">J5-5</strain>
    </source>
</reference>
<evidence type="ECO:0000313" key="2">
    <source>
        <dbReference type="EMBL" id="CDT66151.1"/>
    </source>
</evidence>
<name>A0A822MZI5_9VIBR</name>
<gene>
    <name evidence="2" type="ORF">VCR4J5_780027</name>
    <name evidence="1" type="ORF">VCR5J5_240141</name>
</gene>
<organism evidence="1 4">
    <name type="scientific">Vibrio crassostreae</name>
    <dbReference type="NCBI Taxonomy" id="246167"/>
    <lineage>
        <taxon>Bacteria</taxon>
        <taxon>Pseudomonadati</taxon>
        <taxon>Pseudomonadota</taxon>
        <taxon>Gammaproteobacteria</taxon>
        <taxon>Vibrionales</taxon>
        <taxon>Vibrionaceae</taxon>
        <taxon>Vibrio</taxon>
    </lineage>
</organism>
<proteinExistence type="predicted"/>
<evidence type="ECO:0000313" key="3">
    <source>
        <dbReference type="Proteomes" id="UP000049077"/>
    </source>
</evidence>
<sequence length="40" mass="4636">MKSMQDCFSKMEIRYLKLAGIKTLGIVRLKHEAVKIEKPT</sequence>
<evidence type="ECO:0000313" key="1">
    <source>
        <dbReference type="EMBL" id="CDT30586.1"/>
    </source>
</evidence>
<dbReference type="EMBL" id="CCJX01000166">
    <property type="protein sequence ID" value="CDT66151.1"/>
    <property type="molecule type" value="Genomic_DNA"/>
</dbReference>
<evidence type="ECO:0000313" key="4">
    <source>
        <dbReference type="Proteomes" id="UP000049495"/>
    </source>
</evidence>
<dbReference type="EMBL" id="CCJV01000083">
    <property type="protein sequence ID" value="CDT30586.1"/>
    <property type="molecule type" value="Genomic_DNA"/>
</dbReference>
<keyword evidence="3" id="KW-1185">Reference proteome</keyword>
<accession>A0A822MZI5</accession>
<dbReference type="Proteomes" id="UP000049495">
    <property type="component" value="Unassembled WGS sequence"/>
</dbReference>